<dbReference type="Pfam" id="PF13424">
    <property type="entry name" value="TPR_12"/>
    <property type="match status" value="2"/>
</dbReference>
<dbReference type="PANTHER" id="PTHR34220:SF7">
    <property type="entry name" value="SENSOR HISTIDINE KINASE YPDA"/>
    <property type="match status" value="1"/>
</dbReference>
<evidence type="ECO:0000256" key="2">
    <source>
        <dbReference type="SAM" id="Phobius"/>
    </source>
</evidence>
<protein>
    <submittedName>
        <fullName evidence="4">Tetratricopeptide repeat protein</fullName>
    </submittedName>
</protein>
<dbReference type="SMART" id="SM00028">
    <property type="entry name" value="TPR"/>
    <property type="match status" value="6"/>
</dbReference>
<gene>
    <name evidence="4" type="ORF">QQ020_27365</name>
</gene>
<keyword evidence="2" id="KW-0472">Membrane</keyword>
<dbReference type="InterPro" id="IPR050640">
    <property type="entry name" value="Bact_2-comp_sensor_kinase"/>
</dbReference>
<evidence type="ECO:0000313" key="5">
    <source>
        <dbReference type="Proteomes" id="UP001172083"/>
    </source>
</evidence>
<dbReference type="PANTHER" id="PTHR34220">
    <property type="entry name" value="SENSOR HISTIDINE KINASE YPDA"/>
    <property type="match status" value="1"/>
</dbReference>
<evidence type="ECO:0000259" key="3">
    <source>
        <dbReference type="Pfam" id="PF06580"/>
    </source>
</evidence>
<dbReference type="InterPro" id="IPR010559">
    <property type="entry name" value="Sig_transdc_His_kin_internal"/>
</dbReference>
<name>A0ABT8LDZ1_9BACT</name>
<keyword evidence="1" id="KW-0802">TPR repeat</keyword>
<dbReference type="InterPro" id="IPR011990">
    <property type="entry name" value="TPR-like_helical_dom_sf"/>
</dbReference>
<evidence type="ECO:0000256" key="1">
    <source>
        <dbReference type="PROSITE-ProRule" id="PRU00339"/>
    </source>
</evidence>
<proteinExistence type="predicted"/>
<dbReference type="Gene3D" id="3.30.565.10">
    <property type="entry name" value="Histidine kinase-like ATPase, C-terminal domain"/>
    <property type="match status" value="1"/>
</dbReference>
<evidence type="ECO:0000313" key="4">
    <source>
        <dbReference type="EMBL" id="MDN5215828.1"/>
    </source>
</evidence>
<organism evidence="4 5">
    <name type="scientific">Agaribacillus aureus</name>
    <dbReference type="NCBI Taxonomy" id="3051825"/>
    <lineage>
        <taxon>Bacteria</taxon>
        <taxon>Pseudomonadati</taxon>
        <taxon>Bacteroidota</taxon>
        <taxon>Cytophagia</taxon>
        <taxon>Cytophagales</taxon>
        <taxon>Splendidivirgaceae</taxon>
        <taxon>Agaribacillus</taxon>
    </lineage>
</organism>
<dbReference type="Proteomes" id="UP001172083">
    <property type="component" value="Unassembled WGS sequence"/>
</dbReference>
<reference evidence="4" key="1">
    <citation type="submission" date="2023-06" db="EMBL/GenBank/DDBJ databases">
        <title>Genomic of Agaribacillus aureum.</title>
        <authorList>
            <person name="Wang G."/>
        </authorList>
    </citation>
    <scope>NUCLEOTIDE SEQUENCE</scope>
    <source>
        <strain evidence="4">BMA12</strain>
    </source>
</reference>
<feature type="repeat" description="TPR" evidence="1">
    <location>
        <begin position="226"/>
        <end position="259"/>
    </location>
</feature>
<sequence>MPDNRFTRTIVLPNDLIPEIPIGKLYGCILAMLLAVGICLSSKAQGQVADSLLTLLKSNPAHDTMRVKLLVNIANSVVWNDAAEAMVYADQALEISRELGWQRGIASSLRQKGVTFYYMSDYLRALDVFQEALVAGETLPEKNLVPSIYNNMASIYAELEQYDKALEYYEAFLKSARETGQKAFEVIALTNIGVLYNDLDQPGKGIDYLDKSLVLAREANLANFVSAILNNLAIAYEAKNDFAEAIGFYHQAVEAAKEAGNKNAQASALNGISKLQLKQNDSAGAEANSLEALKLAREVNSLERQSDVWKTLSNVYELKGAGNRALDAYKRHISLRDSVLSQEKKTEITRKEMQFQMNKNQAVAEVELKRERLIRNVSVLGGMMLLLGSVLAYWMYKKRRDTLAMQQEADFKAKVAETELKVLLSQMNPHFIFNSLNSISDYISKHDTEKANHYLLKFSSLMRMTLESSERKEISLEEDLKLIETYLQIESMRLNHKFTYEIKIDPAIDVSNTLIPPLILQPFIENSIWHGISKKAGNGKISLEIKRDGDFIVYSVEDDGIGRQNAAKENKLHEHSMGTKISQNRISIINKLKGAEGDIRMIDKPEGLRVEVKLPLELVF</sequence>
<dbReference type="EMBL" id="JAUJEB010000007">
    <property type="protein sequence ID" value="MDN5215828.1"/>
    <property type="molecule type" value="Genomic_DNA"/>
</dbReference>
<keyword evidence="2" id="KW-0812">Transmembrane</keyword>
<dbReference type="RefSeq" id="WP_346761165.1">
    <property type="nucleotide sequence ID" value="NZ_JAUJEB010000007.1"/>
</dbReference>
<feature type="transmembrane region" description="Helical" evidence="2">
    <location>
        <begin position="20"/>
        <end position="40"/>
    </location>
</feature>
<dbReference type="InterPro" id="IPR019734">
    <property type="entry name" value="TPR_rpt"/>
</dbReference>
<dbReference type="SUPFAM" id="SSF48452">
    <property type="entry name" value="TPR-like"/>
    <property type="match status" value="2"/>
</dbReference>
<keyword evidence="5" id="KW-1185">Reference proteome</keyword>
<feature type="repeat" description="TPR" evidence="1">
    <location>
        <begin position="146"/>
        <end position="179"/>
    </location>
</feature>
<keyword evidence="2" id="KW-1133">Transmembrane helix</keyword>
<dbReference type="SUPFAM" id="SSF55874">
    <property type="entry name" value="ATPase domain of HSP90 chaperone/DNA topoisomerase II/histidine kinase"/>
    <property type="match status" value="1"/>
</dbReference>
<dbReference type="Gene3D" id="1.25.40.10">
    <property type="entry name" value="Tetratricopeptide repeat domain"/>
    <property type="match status" value="2"/>
</dbReference>
<dbReference type="Pfam" id="PF06580">
    <property type="entry name" value="His_kinase"/>
    <property type="match status" value="1"/>
</dbReference>
<feature type="transmembrane region" description="Helical" evidence="2">
    <location>
        <begin position="377"/>
        <end position="396"/>
    </location>
</feature>
<feature type="domain" description="Signal transduction histidine kinase internal region" evidence="3">
    <location>
        <begin position="419"/>
        <end position="498"/>
    </location>
</feature>
<dbReference type="PROSITE" id="PS50005">
    <property type="entry name" value="TPR"/>
    <property type="match status" value="2"/>
</dbReference>
<dbReference type="InterPro" id="IPR036890">
    <property type="entry name" value="HATPase_C_sf"/>
</dbReference>
<accession>A0ABT8LDZ1</accession>
<comment type="caution">
    <text evidence="4">The sequence shown here is derived from an EMBL/GenBank/DDBJ whole genome shotgun (WGS) entry which is preliminary data.</text>
</comment>